<evidence type="ECO:0000313" key="1">
    <source>
        <dbReference type="EMBL" id="ADX98117.1"/>
    </source>
</evidence>
<keyword evidence="2" id="KW-1185">Reference proteome</keyword>
<dbReference type="RefSeq" id="WP_013609233.1">
    <property type="nucleotide sequence ID" value="NC_015155.1"/>
</dbReference>
<sequence>MATLGFAKLFPVVLVVGSSVGLIAGGGVELVKSSSSVAAKAAEISLEVVTKEITPKYESWEKVVDRVERFKEKEVQVQKVGSSSVTCKQISKMDFVCEDSSFVGWKPAPKPIFPYSQNYNGEYNMTDF</sequence>
<dbReference type="HOGENOM" id="CLU_1957172_0_0_14"/>
<accession>F0QRJ7</accession>
<dbReference type="KEGG" id="mss:MSU_0585"/>
<name>F0QRJ7_MYCSL</name>
<gene>
    <name evidence="1" type="ordered locus">MSU_0585</name>
</gene>
<protein>
    <submittedName>
        <fullName evidence="1">Uncharacterized protein</fullName>
    </submittedName>
</protein>
<proteinExistence type="predicted"/>
<dbReference type="AlphaFoldDB" id="F0QRJ7"/>
<dbReference type="Proteomes" id="UP000007484">
    <property type="component" value="Chromosome"/>
</dbReference>
<organism evidence="1 2">
    <name type="scientific">Mycoplasma suis (strain Illinois)</name>
    <dbReference type="NCBI Taxonomy" id="768700"/>
    <lineage>
        <taxon>Bacteria</taxon>
        <taxon>Bacillati</taxon>
        <taxon>Mycoplasmatota</taxon>
        <taxon>Mollicutes</taxon>
        <taxon>Mycoplasmataceae</taxon>
        <taxon>Mycoplasma</taxon>
    </lineage>
</organism>
<dbReference type="STRING" id="768700.MSU_0585"/>
<dbReference type="EMBL" id="CP002525">
    <property type="protein sequence ID" value="ADX98117.1"/>
    <property type="molecule type" value="Genomic_DNA"/>
</dbReference>
<evidence type="ECO:0000313" key="2">
    <source>
        <dbReference type="Proteomes" id="UP000007484"/>
    </source>
</evidence>
<reference evidence="1 2" key="1">
    <citation type="journal article" date="2011" name="J. Bacteriol.">
        <title>Complete genome sequences of two hemotropic Mycoplasmas, Mycoplasma haemofelis strain Ohio2 and Mycoplasma suis strain Illinois.</title>
        <authorList>
            <person name="Messick J.B."/>
            <person name="Santos A.P."/>
            <person name="Guimaraes A.M."/>
        </authorList>
    </citation>
    <scope>NUCLEOTIDE SEQUENCE [LARGE SCALE GENOMIC DNA]</scope>
    <source>
        <strain evidence="1 2">Illinois</strain>
    </source>
</reference>